<evidence type="ECO:0000259" key="3">
    <source>
        <dbReference type="Pfam" id="PF00754"/>
    </source>
</evidence>
<evidence type="ECO:0000313" key="4">
    <source>
        <dbReference type="EMBL" id="MFC4136228.1"/>
    </source>
</evidence>
<keyword evidence="2" id="KW-0732">Signal</keyword>
<gene>
    <name evidence="4" type="ORF">ACFOZ4_36945</name>
</gene>
<comment type="caution">
    <text evidence="4">The sequence shown here is derived from an EMBL/GenBank/DDBJ whole genome shotgun (WGS) entry which is preliminary data.</text>
</comment>
<dbReference type="InterPro" id="IPR000421">
    <property type="entry name" value="FA58C"/>
</dbReference>
<sequence>MNVVRRVAALVALTLGLSAPALPAHAGANGLKSGMTWTVTGQQDGYVHIGADAQTNPYSGDTEIDHYLPVLCLQVDGRAAPAGIEYDFYNGWAQGAVRATAAVRGDALRSTDAADALCVRTFGAGWRLAEFHDGRYGDDFSSGGGWSFWAAAGGNLLPGSRFWVAINDQPANPWDSEGAWPDPLPTGTQNDLILRTDLSEMVNPLLRVSASTSFQNLVRTAVGRMFDGDTNALLTDVIAEAEATGTVDPNAPDWLAVKDIVARFQNIDGQAYQPQIFIPNYEEGVITGNPVTMAVQGTDGQTALPAYTLDGSGQVAEHAPVDEAYTETYEVWLLTINDGLGNGDAETATAAGTTSTAKTSSTASTAAGDDSARTETVMGIQSVCNPTGLRNDQGMEFLTQFKIGSPGSVESFWQGALEVRLIVLGKGGVEIKNAYWGKILRKTAKRGKVVNMFLTTWDRAQFGDYLAYKWVEEDSGPKIEITLSLKAEIKLKLNITAGQEVKITIEAKNDDMGIGLVGFGESTYIPYSTGTVEWNVCSMGGTGGTGVDNYARQATVAASSTFPGYAPERVNDGSADTSLGGGYSWANSYGDENYPGLQPQWVQLDFGVNRTVGRAVVYTSQGYPIRDFDIQIWNGFGWETVGTPVRGNTALSVTVTFPQRSTRLIRVLGYSGPTHQQGYVRVNEFEVYAS</sequence>
<dbReference type="InterPro" id="IPR008979">
    <property type="entry name" value="Galactose-bd-like_sf"/>
</dbReference>
<keyword evidence="5" id="KW-1185">Reference proteome</keyword>
<proteinExistence type="predicted"/>
<dbReference type="Gene3D" id="2.60.120.260">
    <property type="entry name" value="Galactose-binding domain-like"/>
    <property type="match status" value="1"/>
</dbReference>
<feature type="compositionally biased region" description="Low complexity" evidence="1">
    <location>
        <begin position="347"/>
        <end position="369"/>
    </location>
</feature>
<feature type="chain" id="PRO_5045809607" evidence="2">
    <location>
        <begin position="27"/>
        <end position="690"/>
    </location>
</feature>
<dbReference type="SUPFAM" id="SSF49785">
    <property type="entry name" value="Galactose-binding domain-like"/>
    <property type="match status" value="1"/>
</dbReference>
<dbReference type="EMBL" id="JBHSAY010000029">
    <property type="protein sequence ID" value="MFC4136228.1"/>
    <property type="molecule type" value="Genomic_DNA"/>
</dbReference>
<dbReference type="RefSeq" id="WP_253751295.1">
    <property type="nucleotide sequence ID" value="NZ_JAMZDZ010000001.1"/>
</dbReference>
<reference evidence="5" key="1">
    <citation type="journal article" date="2019" name="Int. J. Syst. Evol. Microbiol.">
        <title>The Global Catalogue of Microorganisms (GCM) 10K type strain sequencing project: providing services to taxonomists for standard genome sequencing and annotation.</title>
        <authorList>
            <consortium name="The Broad Institute Genomics Platform"/>
            <consortium name="The Broad Institute Genome Sequencing Center for Infectious Disease"/>
            <person name="Wu L."/>
            <person name="Ma J."/>
        </authorList>
    </citation>
    <scope>NUCLEOTIDE SEQUENCE [LARGE SCALE GENOMIC DNA]</scope>
    <source>
        <strain evidence="5">CGMCC 4.7289</strain>
    </source>
</reference>
<evidence type="ECO:0000256" key="2">
    <source>
        <dbReference type="SAM" id="SignalP"/>
    </source>
</evidence>
<dbReference type="Pfam" id="PF00754">
    <property type="entry name" value="F5_F8_type_C"/>
    <property type="match status" value="1"/>
</dbReference>
<evidence type="ECO:0000256" key="1">
    <source>
        <dbReference type="SAM" id="MobiDB-lite"/>
    </source>
</evidence>
<feature type="signal peptide" evidence="2">
    <location>
        <begin position="1"/>
        <end position="26"/>
    </location>
</feature>
<accession>A0ABV8M0G2</accession>
<feature type="domain" description="F5/8 type C" evidence="3">
    <location>
        <begin position="556"/>
        <end position="673"/>
    </location>
</feature>
<organism evidence="4 5">
    <name type="scientific">Hamadaea flava</name>
    <dbReference type="NCBI Taxonomy" id="1742688"/>
    <lineage>
        <taxon>Bacteria</taxon>
        <taxon>Bacillati</taxon>
        <taxon>Actinomycetota</taxon>
        <taxon>Actinomycetes</taxon>
        <taxon>Micromonosporales</taxon>
        <taxon>Micromonosporaceae</taxon>
        <taxon>Hamadaea</taxon>
    </lineage>
</organism>
<protein>
    <submittedName>
        <fullName evidence="4">Discoidin domain-containing protein</fullName>
    </submittedName>
</protein>
<dbReference type="Proteomes" id="UP001595816">
    <property type="component" value="Unassembled WGS sequence"/>
</dbReference>
<name>A0ABV8M0G2_9ACTN</name>
<evidence type="ECO:0000313" key="5">
    <source>
        <dbReference type="Proteomes" id="UP001595816"/>
    </source>
</evidence>
<feature type="region of interest" description="Disordered" evidence="1">
    <location>
        <begin position="347"/>
        <end position="372"/>
    </location>
</feature>